<dbReference type="PANTHER" id="PTHR13504:SF38">
    <property type="entry name" value="FIDO DOMAIN-CONTAINING PROTEIN"/>
    <property type="match status" value="1"/>
</dbReference>
<feature type="region of interest" description="Disordered" evidence="1">
    <location>
        <begin position="1"/>
        <end position="53"/>
    </location>
</feature>
<sequence length="572" mass="64088">MASEFETVRTRILTGSGSSTPTHRPSLPTISPLTPFHHHPPPPEPTANPSLKPPNFITLLTTHLSNLSTARISQGFLHIHPSPVHTHPYLPSPLPYYTHLTDLLRRIDINLSTIPQSKLQRFFSHLLSRQIHCSNLLSNTGTDYSTTQRISTSIFTSTGITELNLPHTRQYNSEINHITSYSNTYNDHSHIHANPTDFGTVLKGRDDAYNYTKALVHFLTILISPGGELTQELIRQTHRILVTNNPVIDSKTWDQYGGWYRDYRVLTSADPIPHSPSQSTSSPSFPNPQANLNINTNLNINSTTSIPGRRSSSVYTFTQPDFRLNSSISSIPPENYIPRRLSSYSSSISNPSSITTPPTPPRRGSSISYPITPITELCGEEGQQQHQQIKDEEPIPGLPRQKSYAETIPGRPRRESIDPSAVSMYMSRLISTYHAQLAMDRSSSKDPNQRNIEEMSREQEEDETISDPFALTAWLVTEFMHIRPFITANEEMSRIILSGALMKELGIVVILGDPEDGEGGREEYLGILERCEERHRENGQEGYGESYAEFAALVVRRAVEGVEEIATMVGRS</sequence>
<dbReference type="Proteomes" id="UP001307849">
    <property type="component" value="Unassembled WGS sequence"/>
</dbReference>
<dbReference type="Gene3D" id="1.10.3290.10">
    <property type="entry name" value="Fido-like domain"/>
    <property type="match status" value="2"/>
</dbReference>
<dbReference type="InterPro" id="IPR036597">
    <property type="entry name" value="Fido-like_dom_sf"/>
</dbReference>
<accession>A0AAN8RN12</accession>
<organism evidence="2 3">
    <name type="scientific">Arthrobotrys conoides</name>
    <dbReference type="NCBI Taxonomy" id="74498"/>
    <lineage>
        <taxon>Eukaryota</taxon>
        <taxon>Fungi</taxon>
        <taxon>Dikarya</taxon>
        <taxon>Ascomycota</taxon>
        <taxon>Pezizomycotina</taxon>
        <taxon>Orbiliomycetes</taxon>
        <taxon>Orbiliales</taxon>
        <taxon>Orbiliaceae</taxon>
        <taxon>Arthrobotrys</taxon>
    </lineage>
</organism>
<feature type="compositionally biased region" description="Low complexity" evidence="1">
    <location>
        <begin position="343"/>
        <end position="368"/>
    </location>
</feature>
<gene>
    <name evidence="2" type="ORF">TWF506_011126</name>
</gene>
<feature type="compositionally biased region" description="Polar residues" evidence="1">
    <location>
        <begin position="13"/>
        <end position="31"/>
    </location>
</feature>
<dbReference type="PANTHER" id="PTHR13504">
    <property type="entry name" value="FIDO DOMAIN-CONTAINING PROTEIN DDB_G0283145"/>
    <property type="match status" value="1"/>
</dbReference>
<evidence type="ECO:0000313" key="2">
    <source>
        <dbReference type="EMBL" id="KAK6506207.1"/>
    </source>
</evidence>
<feature type="region of interest" description="Disordered" evidence="1">
    <location>
        <begin position="343"/>
        <end position="417"/>
    </location>
</feature>
<comment type="caution">
    <text evidence="2">The sequence shown here is derived from an EMBL/GenBank/DDBJ whole genome shotgun (WGS) entry which is preliminary data.</text>
</comment>
<evidence type="ECO:0008006" key="4">
    <source>
        <dbReference type="Google" id="ProtNLM"/>
    </source>
</evidence>
<feature type="region of interest" description="Disordered" evidence="1">
    <location>
        <begin position="438"/>
        <end position="464"/>
    </location>
</feature>
<keyword evidence="3" id="KW-1185">Reference proteome</keyword>
<feature type="compositionally biased region" description="Low complexity" evidence="1">
    <location>
        <begin position="271"/>
        <end position="306"/>
    </location>
</feature>
<proteinExistence type="predicted"/>
<dbReference type="AlphaFoldDB" id="A0AAN8RN12"/>
<feature type="compositionally biased region" description="Basic and acidic residues" evidence="1">
    <location>
        <begin position="442"/>
        <end position="458"/>
    </location>
</feature>
<evidence type="ECO:0000313" key="3">
    <source>
        <dbReference type="Proteomes" id="UP001307849"/>
    </source>
</evidence>
<reference evidence="2 3" key="1">
    <citation type="submission" date="2019-10" db="EMBL/GenBank/DDBJ databases">
        <authorList>
            <person name="Palmer J.M."/>
        </authorList>
    </citation>
    <scope>NUCLEOTIDE SEQUENCE [LARGE SCALE GENOMIC DNA]</scope>
    <source>
        <strain evidence="2 3">TWF506</strain>
    </source>
</reference>
<dbReference type="InterPro" id="IPR040198">
    <property type="entry name" value="Fido_containing"/>
</dbReference>
<dbReference type="EMBL" id="JAVHJM010000009">
    <property type="protein sequence ID" value="KAK6506207.1"/>
    <property type="molecule type" value="Genomic_DNA"/>
</dbReference>
<name>A0AAN8RN12_9PEZI</name>
<evidence type="ECO:0000256" key="1">
    <source>
        <dbReference type="SAM" id="MobiDB-lite"/>
    </source>
</evidence>
<feature type="region of interest" description="Disordered" evidence="1">
    <location>
        <begin position="270"/>
        <end position="312"/>
    </location>
</feature>
<protein>
    <recommendedName>
        <fullName evidence="4">Fido domain-containing protein</fullName>
    </recommendedName>
</protein>